<name>D0GNA7_9FUSO</name>
<keyword evidence="5" id="KW-0676">Redox-active center</keyword>
<reference evidence="6 7" key="1">
    <citation type="submission" date="2009-10" db="EMBL/GenBank/DDBJ databases">
        <authorList>
            <person name="Harkins D.M."/>
            <person name="Madupu R."/>
            <person name="Durkin A.S."/>
            <person name="Torralba M."/>
            <person name="Methe B."/>
            <person name="Sutton G.G."/>
            <person name="Strausberg R.L."/>
            <person name="Nelson K.E."/>
        </authorList>
    </citation>
    <scope>NUCLEOTIDE SEQUENCE [LARGE SCALE GENOMIC DNA]</scope>
    <source>
        <strain evidence="6 7">F0264</strain>
    </source>
</reference>
<dbReference type="CDD" id="cd00498">
    <property type="entry name" value="Hsp33"/>
    <property type="match status" value="1"/>
</dbReference>
<sequence length="314" mass="35241">MKEKSKLIRGTSKCARFFVCDTTQIVQEGKDIHNLDPVETTLFGKLLTITAIMGKDLKGENDLITLRVSGDGPYGSMLATGNKKGEVKGYTGTLEEEKLNKIINEKGEFITDETGQVRFLGNGTLQVIKDMGLKEPFVGLTQLDGEDIADTMAHYFLISEQIKSVVTLGVKLTADGNVEKAGGYVVQLLPGVEERFIDKLEDKLRQIRSITELLSGGFSPERIVELLYEDISTVEDEAEMSGAHVKKYVEDYEILEKSKLEYKCNCTKEKFYKGIITLGKEEINQILEEEGKIQVECHFCGKKYTFEKDDFKNM</sequence>
<gene>
    <name evidence="6" type="primary">hslO</name>
    <name evidence="6" type="ORF">HMPREF0554_1900</name>
</gene>
<evidence type="ECO:0000256" key="2">
    <source>
        <dbReference type="ARBA" id="ARBA00022833"/>
    </source>
</evidence>
<dbReference type="Proteomes" id="UP000004226">
    <property type="component" value="Unassembled WGS sequence"/>
</dbReference>
<dbReference type="SUPFAM" id="SSF118352">
    <property type="entry name" value="HSP33 redox switch-like"/>
    <property type="match status" value="1"/>
</dbReference>
<comment type="caution">
    <text evidence="6">The sequence shown here is derived from an EMBL/GenBank/DDBJ whole genome shotgun (WGS) entry which is preliminary data.</text>
</comment>
<dbReference type="RefSeq" id="WP_006807956.1">
    <property type="nucleotide sequence ID" value="NZ_ADAD01000160.1"/>
</dbReference>
<dbReference type="InterPro" id="IPR000397">
    <property type="entry name" value="Heat_shock_Hsp33"/>
</dbReference>
<keyword evidence="4" id="KW-0143">Chaperone</keyword>
<evidence type="ECO:0000256" key="5">
    <source>
        <dbReference type="ARBA" id="ARBA00023284"/>
    </source>
</evidence>
<dbReference type="AlphaFoldDB" id="D0GNA7"/>
<dbReference type="GO" id="GO:0042026">
    <property type="term" value="P:protein refolding"/>
    <property type="evidence" value="ECO:0007669"/>
    <property type="project" value="TreeGrafter"/>
</dbReference>
<evidence type="ECO:0000256" key="3">
    <source>
        <dbReference type="ARBA" id="ARBA00023157"/>
    </source>
</evidence>
<evidence type="ECO:0000313" key="7">
    <source>
        <dbReference type="Proteomes" id="UP000004226"/>
    </source>
</evidence>
<keyword evidence="1" id="KW-0963">Cytoplasm</keyword>
<dbReference type="GO" id="GO:0005737">
    <property type="term" value="C:cytoplasm"/>
    <property type="evidence" value="ECO:0007669"/>
    <property type="project" value="InterPro"/>
</dbReference>
<dbReference type="PANTHER" id="PTHR30111:SF1">
    <property type="entry name" value="33 KDA CHAPERONIN"/>
    <property type="match status" value="1"/>
</dbReference>
<protein>
    <submittedName>
        <fullName evidence="6">Chaperonin HslO</fullName>
    </submittedName>
</protein>
<keyword evidence="3" id="KW-1015">Disulfide bond</keyword>
<dbReference type="Gene3D" id="3.55.30.10">
    <property type="entry name" value="Hsp33 domain"/>
    <property type="match status" value="1"/>
</dbReference>
<dbReference type="EMBL" id="ADAD01000160">
    <property type="protein sequence ID" value="EEY34464.1"/>
    <property type="molecule type" value="Genomic_DNA"/>
</dbReference>
<dbReference type="PIRSF" id="PIRSF005261">
    <property type="entry name" value="Heat_shock_Hsp33"/>
    <property type="match status" value="1"/>
</dbReference>
<organism evidence="6 7">
    <name type="scientific">Pseudoleptotrichia goodfellowii F0264</name>
    <dbReference type="NCBI Taxonomy" id="596323"/>
    <lineage>
        <taxon>Bacteria</taxon>
        <taxon>Fusobacteriati</taxon>
        <taxon>Fusobacteriota</taxon>
        <taxon>Fusobacteriia</taxon>
        <taxon>Fusobacteriales</taxon>
        <taxon>Leptotrichiaceae</taxon>
        <taxon>Pseudoleptotrichia</taxon>
    </lineage>
</organism>
<evidence type="ECO:0000313" key="6">
    <source>
        <dbReference type="EMBL" id="EEY34464.1"/>
    </source>
</evidence>
<proteinExistence type="predicted"/>
<dbReference type="InterPro" id="IPR016153">
    <property type="entry name" value="Heat_shock_Hsp33_N"/>
</dbReference>
<dbReference type="GO" id="GO:0044183">
    <property type="term" value="F:protein folding chaperone"/>
    <property type="evidence" value="ECO:0007669"/>
    <property type="project" value="TreeGrafter"/>
</dbReference>
<dbReference type="PANTHER" id="PTHR30111">
    <property type="entry name" value="33 KDA CHAPERONIN"/>
    <property type="match status" value="1"/>
</dbReference>
<dbReference type="Pfam" id="PF01430">
    <property type="entry name" value="HSP33"/>
    <property type="match status" value="1"/>
</dbReference>
<keyword evidence="2" id="KW-0862">Zinc</keyword>
<dbReference type="SUPFAM" id="SSF64397">
    <property type="entry name" value="Hsp33 domain"/>
    <property type="match status" value="1"/>
</dbReference>
<dbReference type="InterPro" id="IPR016154">
    <property type="entry name" value="Heat_shock_Hsp33_C"/>
</dbReference>
<dbReference type="Gene3D" id="3.90.1280.10">
    <property type="entry name" value="HSP33 redox switch-like"/>
    <property type="match status" value="1"/>
</dbReference>
<evidence type="ECO:0000256" key="1">
    <source>
        <dbReference type="ARBA" id="ARBA00022490"/>
    </source>
</evidence>
<accession>D0GNA7</accession>
<evidence type="ECO:0000256" key="4">
    <source>
        <dbReference type="ARBA" id="ARBA00023186"/>
    </source>
</evidence>
<dbReference type="eggNOG" id="COG1281">
    <property type="taxonomic scope" value="Bacteria"/>
</dbReference>
<dbReference type="GO" id="GO:0051082">
    <property type="term" value="F:unfolded protein binding"/>
    <property type="evidence" value="ECO:0007669"/>
    <property type="project" value="InterPro"/>
</dbReference>
<keyword evidence="7" id="KW-1185">Reference proteome</keyword>